<evidence type="ECO:0000256" key="2">
    <source>
        <dbReference type="ARBA" id="ARBA00022801"/>
    </source>
</evidence>
<dbReference type="STRING" id="380248.SAMN05216251_10243"/>
<dbReference type="InterPro" id="IPR036573">
    <property type="entry name" value="CBM_sf_5/12"/>
</dbReference>
<dbReference type="GO" id="GO:0004867">
    <property type="term" value="F:serine-type endopeptidase inhibitor activity"/>
    <property type="evidence" value="ECO:0007669"/>
    <property type="project" value="InterPro"/>
</dbReference>
<dbReference type="SUPFAM" id="SSF50685">
    <property type="entry name" value="Barwin-like endoglucanases"/>
    <property type="match status" value="1"/>
</dbReference>
<dbReference type="Proteomes" id="UP000199323">
    <property type="component" value="Unassembled WGS sequence"/>
</dbReference>
<keyword evidence="3" id="KW-0326">Glycosidase</keyword>
<dbReference type="InterPro" id="IPR003610">
    <property type="entry name" value="CBM5/12"/>
</dbReference>
<dbReference type="InterPro" id="IPR036116">
    <property type="entry name" value="FN3_sf"/>
</dbReference>
<dbReference type="GO" id="GO:0004553">
    <property type="term" value="F:hydrolase activity, hydrolyzing O-glycosyl compounds"/>
    <property type="evidence" value="ECO:0007669"/>
    <property type="project" value="InterPro"/>
</dbReference>
<dbReference type="InterPro" id="IPR003961">
    <property type="entry name" value="FN3_dom"/>
</dbReference>
<evidence type="ECO:0000313" key="6">
    <source>
        <dbReference type="EMBL" id="SFE19261.1"/>
    </source>
</evidence>
<dbReference type="NCBIfam" id="NF041659">
    <property type="entry name" value="Papain_Inhib"/>
    <property type="match status" value="1"/>
</dbReference>
<dbReference type="EMBL" id="FONG01000002">
    <property type="protein sequence ID" value="SFE19261.1"/>
    <property type="molecule type" value="Genomic_DNA"/>
</dbReference>
<evidence type="ECO:0000259" key="5">
    <source>
        <dbReference type="PROSITE" id="PS50853"/>
    </source>
</evidence>
<dbReference type="PANTHER" id="PTHR31836">
    <property type="match status" value="1"/>
</dbReference>
<dbReference type="SMART" id="SM00495">
    <property type="entry name" value="ChtBD3"/>
    <property type="match status" value="1"/>
</dbReference>
<keyword evidence="4" id="KW-0624">Polysaccharide degradation</keyword>
<dbReference type="InterPro" id="IPR036908">
    <property type="entry name" value="RlpA-like_sf"/>
</dbReference>
<dbReference type="SUPFAM" id="SSF51055">
    <property type="entry name" value="Carbohydrate binding domain"/>
    <property type="match status" value="1"/>
</dbReference>
<reference evidence="6 7" key="1">
    <citation type="submission" date="2016-10" db="EMBL/GenBank/DDBJ databases">
        <authorList>
            <person name="de Groot N.N."/>
        </authorList>
    </citation>
    <scope>NUCLEOTIDE SEQUENCE [LARGE SCALE GENOMIC DNA]</scope>
    <source>
        <strain evidence="6 7">CGMCC 4.3510</strain>
    </source>
</reference>
<dbReference type="GO" id="GO:0004869">
    <property type="term" value="F:cysteine-type endopeptidase inhibitor activity"/>
    <property type="evidence" value="ECO:0007669"/>
    <property type="project" value="InterPro"/>
</dbReference>
<dbReference type="SUPFAM" id="SSF49265">
    <property type="entry name" value="Fibronectin type III"/>
    <property type="match status" value="1"/>
</dbReference>
<dbReference type="PANTHER" id="PTHR31836:SF28">
    <property type="entry name" value="SRCR DOMAIN-CONTAINING PROTEIN-RELATED"/>
    <property type="match status" value="1"/>
</dbReference>
<dbReference type="CDD" id="cd12215">
    <property type="entry name" value="ChiC_BD"/>
    <property type="match status" value="1"/>
</dbReference>
<evidence type="ECO:0000256" key="4">
    <source>
        <dbReference type="ARBA" id="ARBA00023326"/>
    </source>
</evidence>
<name>A0A1I1YID7_9ACTN</name>
<dbReference type="Pfam" id="PF02839">
    <property type="entry name" value="CBM_5_12"/>
    <property type="match status" value="1"/>
</dbReference>
<organism evidence="6 7">
    <name type="scientific">Actinacidiphila alni</name>
    <dbReference type="NCBI Taxonomy" id="380248"/>
    <lineage>
        <taxon>Bacteria</taxon>
        <taxon>Bacillati</taxon>
        <taxon>Actinomycetota</taxon>
        <taxon>Actinomycetes</taxon>
        <taxon>Kitasatosporales</taxon>
        <taxon>Streptomycetaceae</taxon>
        <taxon>Actinacidiphila</taxon>
    </lineage>
</organism>
<dbReference type="CDD" id="cd22273">
    <property type="entry name" value="DPBB_SPI-like"/>
    <property type="match status" value="1"/>
</dbReference>
<accession>A0A1I1YID7</accession>
<dbReference type="GO" id="GO:0000272">
    <property type="term" value="P:polysaccharide catabolic process"/>
    <property type="evidence" value="ECO:0007669"/>
    <property type="project" value="UniProtKB-KW"/>
</dbReference>
<evidence type="ECO:0000256" key="3">
    <source>
        <dbReference type="ARBA" id="ARBA00023295"/>
    </source>
</evidence>
<keyword evidence="4" id="KW-0119">Carbohydrate metabolism</keyword>
<dbReference type="GO" id="GO:0005576">
    <property type="term" value="C:extracellular region"/>
    <property type="evidence" value="ECO:0007669"/>
    <property type="project" value="InterPro"/>
</dbReference>
<feature type="domain" description="Fibronectin type-III" evidence="5">
    <location>
        <begin position="179"/>
        <end position="261"/>
    </location>
</feature>
<protein>
    <submittedName>
        <fullName evidence="6">Chitodextrinase</fullName>
    </submittedName>
</protein>
<dbReference type="PROSITE" id="PS50853">
    <property type="entry name" value="FN3"/>
    <property type="match status" value="1"/>
</dbReference>
<dbReference type="InterPro" id="IPR051477">
    <property type="entry name" value="Expansin_CellWall"/>
</dbReference>
<dbReference type="Pfam" id="PF00041">
    <property type="entry name" value="fn3"/>
    <property type="match status" value="1"/>
</dbReference>
<dbReference type="Pfam" id="PF03330">
    <property type="entry name" value="DPBB_1"/>
    <property type="match status" value="1"/>
</dbReference>
<dbReference type="Gene3D" id="2.40.40.10">
    <property type="entry name" value="RlpA-like domain"/>
    <property type="match status" value="1"/>
</dbReference>
<dbReference type="InterPro" id="IPR048197">
    <property type="entry name" value="Papain_inhib"/>
</dbReference>
<keyword evidence="2" id="KW-0378">Hydrolase</keyword>
<evidence type="ECO:0000313" key="7">
    <source>
        <dbReference type="Proteomes" id="UP000199323"/>
    </source>
</evidence>
<gene>
    <name evidence="6" type="ORF">SAMN05216251_10243</name>
</gene>
<dbReference type="RefSeq" id="WP_245795687.1">
    <property type="nucleotide sequence ID" value="NZ_FONG01000002.1"/>
</dbReference>
<keyword evidence="1" id="KW-0732">Signal</keyword>
<dbReference type="GO" id="GO:0030246">
    <property type="term" value="F:carbohydrate binding"/>
    <property type="evidence" value="ECO:0007669"/>
    <property type="project" value="InterPro"/>
</dbReference>
<dbReference type="AlphaFoldDB" id="A0A1I1YID7"/>
<evidence type="ECO:0000256" key="1">
    <source>
        <dbReference type="ARBA" id="ARBA00022729"/>
    </source>
</evidence>
<dbReference type="SMART" id="SM00060">
    <property type="entry name" value="FN3"/>
    <property type="match status" value="1"/>
</dbReference>
<sequence>MRIPPRTGRTGRHIQTGRRIRIGRRAGIGRRIRHWIGGGIAGAAALLLFVSGSASAAIPIGQPMTGEATYYNDVGYGACGTQIDASTQYLVAVSYQWWTSANPNNDPLCQGISVQVTYNGHTITVPVADKCPTCDATHIDLSQPAFTEYAPTGTGVITGITWQFVSSGGTPPPPPPLGAPTGVHVTATTGSSVSLSWTGVSGASSYVVRRGATQVGTTSGTGFTDTGLTAGTTYSYTVAAVTSSGALGTASPAVTATTAGDGGGPANGCPTAWSSSTSYVPGDVVSYNGHKYTSTYYSTSAVPSDPSSWAVWTDNGPC</sequence>
<dbReference type="InterPro" id="IPR013783">
    <property type="entry name" value="Ig-like_fold"/>
</dbReference>
<proteinExistence type="predicted"/>
<dbReference type="Gene3D" id="2.10.10.20">
    <property type="entry name" value="Carbohydrate-binding module superfamily 5/12"/>
    <property type="match status" value="1"/>
</dbReference>
<keyword evidence="7" id="KW-1185">Reference proteome</keyword>
<dbReference type="InterPro" id="IPR009009">
    <property type="entry name" value="RlpA-like_DPBB"/>
</dbReference>
<dbReference type="CDD" id="cd00063">
    <property type="entry name" value="FN3"/>
    <property type="match status" value="1"/>
</dbReference>
<dbReference type="Gene3D" id="2.60.40.10">
    <property type="entry name" value="Immunoglobulins"/>
    <property type="match status" value="1"/>
</dbReference>